<dbReference type="InterPro" id="IPR000653">
    <property type="entry name" value="DegT/StrS_aminotransferase"/>
</dbReference>
<dbReference type="InterPro" id="IPR015422">
    <property type="entry name" value="PyrdxlP-dep_Trfase_small"/>
</dbReference>
<keyword evidence="2 4" id="KW-0663">Pyridoxal phosphate</keyword>
<dbReference type="Pfam" id="PF01041">
    <property type="entry name" value="DegT_DnrJ_EryC1"/>
    <property type="match status" value="1"/>
</dbReference>
<dbReference type="PIRSF" id="PIRSF000390">
    <property type="entry name" value="PLP_StrS"/>
    <property type="match status" value="1"/>
</dbReference>
<evidence type="ECO:0000256" key="3">
    <source>
        <dbReference type="ARBA" id="ARBA00037999"/>
    </source>
</evidence>
<gene>
    <name evidence="5" type="primary">vioA</name>
    <name evidence="5" type="ORF">BWX89_01023</name>
</gene>
<dbReference type="GO" id="GO:0019179">
    <property type="term" value="F:dTDP-4-amino-4,6-dideoxy-D-glucose transaminase activity"/>
    <property type="evidence" value="ECO:0007669"/>
    <property type="project" value="UniProtKB-EC"/>
</dbReference>
<evidence type="ECO:0000256" key="1">
    <source>
        <dbReference type="ARBA" id="ARBA00001933"/>
    </source>
</evidence>
<dbReference type="InterPro" id="IPR015424">
    <property type="entry name" value="PyrdxlP-dep_Trfase"/>
</dbReference>
<comment type="similarity">
    <text evidence="3 4">Belongs to the DegT/DnrJ/EryC1 family.</text>
</comment>
<evidence type="ECO:0000313" key="5">
    <source>
        <dbReference type="EMBL" id="OQB73289.1"/>
    </source>
</evidence>
<sequence>MKNNIKNKKKILGMVANFCHSRKEVFIPGKSEIPYAGRVYDEKELINLVDASLDFWLTAGRYAKKFEQKLAGFLGVRYCLLTNSGSSANLLAVSALTSPLLKDRRLKPGDEVITTACGFPTTVNPIIQNNLVPVFIDVNLGTYNILTNRIEKAISKKTKAIFIAHTLGNPVCLDDVVSIARKHNLWLIEDNCDSLGSKYKGKYTGTFGDISTCSFYPAHHITTGEGGALLTDNPLLKRIIMSFRDWGRDCWCEPGCDNTCGKRFSWKVGKLPFGYDHKYIYSHIGYNLKITDMQAAIGVAQIKKLPSFIKARRKNFRYLYHYFEKYRNFFILPEWLKDAEPSWFGFPLLVKEDASFTRSEIVNHLEKHKIATRMLFGGNLIKQPAYENIQYRVYGSLKNTDFVMNNLFWLGVYPGITDEKLRYIFKITDNFFINHKTL</sequence>
<dbReference type="NCBIfam" id="NF011936">
    <property type="entry name" value="PRK15407.1"/>
    <property type="match status" value="1"/>
</dbReference>
<dbReference type="Gene3D" id="3.90.1150.10">
    <property type="entry name" value="Aspartate Aminotransferase, domain 1"/>
    <property type="match status" value="1"/>
</dbReference>
<dbReference type="Gene3D" id="3.40.640.10">
    <property type="entry name" value="Type I PLP-dependent aspartate aminotransferase-like (Major domain)"/>
    <property type="match status" value="1"/>
</dbReference>
<organism evidence="5">
    <name type="scientific">candidate division TA06 bacterium ADurb.Bin131</name>
    <dbReference type="NCBI Taxonomy" id="1852827"/>
    <lineage>
        <taxon>Bacteria</taxon>
        <taxon>Bacteria division TA06</taxon>
    </lineage>
</organism>
<proteinExistence type="inferred from homology"/>
<name>A0A1V6C8T3_UNCT6</name>
<dbReference type="CDD" id="cd00616">
    <property type="entry name" value="AHBA_syn"/>
    <property type="match status" value="1"/>
</dbReference>
<reference evidence="5" key="1">
    <citation type="submission" date="2017-02" db="EMBL/GenBank/DDBJ databases">
        <title>Delving into the versatile metabolic prowess of the omnipresent phylum Bacteroidetes.</title>
        <authorList>
            <person name="Nobu M.K."/>
            <person name="Mei R."/>
            <person name="Narihiro T."/>
            <person name="Kuroda K."/>
            <person name="Liu W.-T."/>
        </authorList>
    </citation>
    <scope>NUCLEOTIDE SEQUENCE</scope>
    <source>
        <strain evidence="5">ADurb.Bin131</strain>
    </source>
</reference>
<dbReference type="PANTHER" id="PTHR30244">
    <property type="entry name" value="TRANSAMINASE"/>
    <property type="match status" value="1"/>
</dbReference>
<evidence type="ECO:0000256" key="4">
    <source>
        <dbReference type="RuleBase" id="RU004508"/>
    </source>
</evidence>
<keyword evidence="5" id="KW-0808">Transferase</keyword>
<dbReference type="EC" id="2.6.1.33" evidence="5"/>
<dbReference type="Proteomes" id="UP000485562">
    <property type="component" value="Unassembled WGS sequence"/>
</dbReference>
<dbReference type="InterPro" id="IPR015421">
    <property type="entry name" value="PyrdxlP-dep_Trfase_major"/>
</dbReference>
<evidence type="ECO:0000256" key="2">
    <source>
        <dbReference type="ARBA" id="ARBA00022898"/>
    </source>
</evidence>
<accession>A0A1V6C8T3</accession>
<protein>
    <submittedName>
        <fullName evidence="5">dTDP-4-amino-4,6-dideoxy-D-glucose transaminase</fullName>
        <ecNumber evidence="5">2.6.1.33</ecNumber>
    </submittedName>
</protein>
<keyword evidence="5" id="KW-0032">Aminotransferase</keyword>
<dbReference type="GO" id="GO:0030170">
    <property type="term" value="F:pyridoxal phosphate binding"/>
    <property type="evidence" value="ECO:0007669"/>
    <property type="project" value="TreeGrafter"/>
</dbReference>
<dbReference type="FunFam" id="3.40.640.10:FF:000079">
    <property type="entry name" value="LPS biosynthesis protein"/>
    <property type="match status" value="1"/>
</dbReference>
<comment type="cofactor">
    <cofactor evidence="1">
        <name>pyridoxal 5'-phosphate</name>
        <dbReference type="ChEBI" id="CHEBI:597326"/>
    </cofactor>
</comment>
<comment type="caution">
    <text evidence="5">The sequence shown here is derived from an EMBL/GenBank/DDBJ whole genome shotgun (WGS) entry which is preliminary data.</text>
</comment>
<dbReference type="SUPFAM" id="SSF53383">
    <property type="entry name" value="PLP-dependent transferases"/>
    <property type="match status" value="1"/>
</dbReference>
<dbReference type="GO" id="GO:0000271">
    <property type="term" value="P:polysaccharide biosynthetic process"/>
    <property type="evidence" value="ECO:0007669"/>
    <property type="project" value="TreeGrafter"/>
</dbReference>
<dbReference type="EMBL" id="MWDQ01000087">
    <property type="protein sequence ID" value="OQB73289.1"/>
    <property type="molecule type" value="Genomic_DNA"/>
</dbReference>
<dbReference type="AlphaFoldDB" id="A0A1V6C8T3"/>
<dbReference type="PANTHER" id="PTHR30244:SF34">
    <property type="entry name" value="DTDP-4-AMINO-4,6-DIDEOXYGALACTOSE TRANSAMINASE"/>
    <property type="match status" value="1"/>
</dbReference>